<evidence type="ECO:0000313" key="5">
    <source>
        <dbReference type="Proteomes" id="UP000007148"/>
    </source>
</evidence>
<dbReference type="AlphaFoldDB" id="G4TFV7"/>
<dbReference type="InterPro" id="IPR006094">
    <property type="entry name" value="Oxid_FAD_bind_N"/>
</dbReference>
<dbReference type="OMA" id="EANVYEQ"/>
<dbReference type="InterPro" id="IPR016166">
    <property type="entry name" value="FAD-bd_PCMH"/>
</dbReference>
<gene>
    <name evidence="4" type="ORF">PIIN_04141</name>
</gene>
<dbReference type="SUPFAM" id="SSF56176">
    <property type="entry name" value="FAD-binding/transporter-associated domain-like"/>
    <property type="match status" value="1"/>
</dbReference>
<comment type="similarity">
    <text evidence="1">Belongs to the oxygen-dependent FAD-linked oxidoreductase family.</text>
</comment>
<dbReference type="PANTHER" id="PTHR13878">
    <property type="entry name" value="GULONOLACTONE OXIDASE"/>
    <property type="match status" value="1"/>
</dbReference>
<dbReference type="Pfam" id="PF08031">
    <property type="entry name" value="BBE"/>
    <property type="match status" value="1"/>
</dbReference>
<organism evidence="4 5">
    <name type="scientific">Serendipita indica (strain DSM 11827)</name>
    <name type="common">Root endophyte fungus</name>
    <name type="synonym">Piriformospora indica</name>
    <dbReference type="NCBI Taxonomy" id="1109443"/>
    <lineage>
        <taxon>Eukaryota</taxon>
        <taxon>Fungi</taxon>
        <taxon>Dikarya</taxon>
        <taxon>Basidiomycota</taxon>
        <taxon>Agaricomycotina</taxon>
        <taxon>Agaricomycetes</taxon>
        <taxon>Sebacinales</taxon>
        <taxon>Serendipitaceae</taxon>
        <taxon>Serendipita</taxon>
    </lineage>
</organism>
<accession>G4TFV7</accession>
<dbReference type="STRING" id="1109443.G4TFV7"/>
<dbReference type="Pfam" id="PF01565">
    <property type="entry name" value="FAD_binding_4"/>
    <property type="match status" value="1"/>
</dbReference>
<dbReference type="InterPro" id="IPR050432">
    <property type="entry name" value="FAD-linked_Oxidoreductases_BP"/>
</dbReference>
<keyword evidence="2" id="KW-0560">Oxidoreductase</keyword>
<dbReference type="InterPro" id="IPR012951">
    <property type="entry name" value="BBE"/>
</dbReference>
<evidence type="ECO:0000256" key="1">
    <source>
        <dbReference type="ARBA" id="ARBA00005466"/>
    </source>
</evidence>
<dbReference type="InParanoid" id="G4TFV7"/>
<keyword evidence="5" id="KW-1185">Reference proteome</keyword>
<dbReference type="HOGENOM" id="CLU_018354_4_0_1"/>
<name>G4TFV7_SERID</name>
<reference evidence="4 5" key="1">
    <citation type="journal article" date="2011" name="PLoS Pathog.">
        <title>Endophytic Life Strategies Decoded by Genome and Transcriptome Analyses of the Mutualistic Root Symbiont Piriformospora indica.</title>
        <authorList>
            <person name="Zuccaro A."/>
            <person name="Lahrmann U."/>
            <person name="Guldener U."/>
            <person name="Langen G."/>
            <person name="Pfiffi S."/>
            <person name="Biedenkopf D."/>
            <person name="Wong P."/>
            <person name="Samans B."/>
            <person name="Grimm C."/>
            <person name="Basiewicz M."/>
            <person name="Murat C."/>
            <person name="Martin F."/>
            <person name="Kogel K.H."/>
        </authorList>
    </citation>
    <scope>NUCLEOTIDE SEQUENCE [LARGE SCALE GENOMIC DNA]</scope>
    <source>
        <strain evidence="4 5">DSM 11827</strain>
    </source>
</reference>
<dbReference type="InterPro" id="IPR036318">
    <property type="entry name" value="FAD-bd_PCMH-like_sf"/>
</dbReference>
<evidence type="ECO:0000313" key="4">
    <source>
        <dbReference type="EMBL" id="CCA70202.1"/>
    </source>
</evidence>
<comment type="caution">
    <text evidence="4">The sequence shown here is derived from an EMBL/GenBank/DDBJ whole genome shotgun (WGS) entry which is preliminary data.</text>
</comment>
<dbReference type="GO" id="GO:0016491">
    <property type="term" value="F:oxidoreductase activity"/>
    <property type="evidence" value="ECO:0007669"/>
    <property type="project" value="UniProtKB-KW"/>
</dbReference>
<proteinExistence type="inferred from homology"/>
<dbReference type="PROSITE" id="PS51387">
    <property type="entry name" value="FAD_PCMH"/>
    <property type="match status" value="1"/>
</dbReference>
<evidence type="ECO:0000256" key="2">
    <source>
        <dbReference type="ARBA" id="ARBA00023002"/>
    </source>
</evidence>
<dbReference type="Proteomes" id="UP000007148">
    <property type="component" value="Unassembled WGS sequence"/>
</dbReference>
<dbReference type="InterPro" id="IPR016169">
    <property type="entry name" value="FAD-bd_PCMH_sub2"/>
</dbReference>
<feature type="domain" description="FAD-binding PCMH-type" evidence="3">
    <location>
        <begin position="172"/>
        <end position="363"/>
    </location>
</feature>
<evidence type="ECO:0000259" key="3">
    <source>
        <dbReference type="PROSITE" id="PS51387"/>
    </source>
</evidence>
<dbReference type="eggNOG" id="ENOG502QQWK">
    <property type="taxonomic scope" value="Eukaryota"/>
</dbReference>
<dbReference type="PANTHER" id="PTHR13878:SF91">
    <property type="entry name" value="FAD BINDING DOMAIN PROTEIN (AFU_ORTHOLOGUE AFUA_6G12070)-RELATED"/>
    <property type="match status" value="1"/>
</dbReference>
<dbReference type="GO" id="GO:0071949">
    <property type="term" value="F:FAD binding"/>
    <property type="evidence" value="ECO:0007669"/>
    <property type="project" value="InterPro"/>
</dbReference>
<dbReference type="EMBL" id="CAFZ01000075">
    <property type="protein sequence ID" value="CCA70202.1"/>
    <property type="molecule type" value="Genomic_DNA"/>
</dbReference>
<protein>
    <recommendedName>
        <fullName evidence="3">FAD-binding PCMH-type domain-containing protein</fullName>
    </recommendedName>
</protein>
<sequence length="641" mass="68845">MVNSPLFPVFLQAFFNVTSNKLPSAPSSSAVNINESVRNNVDTTHGLVPTTSDPSSSSSFSRSKIQHMSIKAVSPEQWSTFNATVSGRLRADGAPFASACFSQHDFSTNDTISPVCSDAQAGYLSEKYRLPYMGSYMNPQWETCQATGQGCTLDWQNPANPAAFGDQAVCHQGSVSKYYVDIQTAEDVTAAFAFAKSTGVRIAIKNTGHDYIGRSSAPDSLTLSVRNIQGISYDPAFRADSCSESDPVPAMIIGVSIFPATAGTVFGQAYDFAEAHNLTFVGGTDRTVAPAGGWVQGGGHSLLSNTLGLGVDRVLQFKVVVPSTGEYLVANPCQNADLFFALRGGGGGTFGVVLEATFRVEANPVKLIAAKITFPPSADNWQKVVEIGVQNAIKWSKEAWSGIVGTSLVTFINPRLSLDEASVSFKPYSDFAKSVNGTFVLEEAPSWLSFYDKFVGTNPVGLPGAPASRLIPKSHFTTPKKREELQNAILRGTTTAQFKQLLISCPVNYTPQSPPSPVSSSPVSHGGSGNFGTSVTEAWRDCLWSVVTGNFWNYQTSVEGVKAAYRASTQAILPLVELTPESGAYASEANVYEQDHERAFWGSNYPRLLDVKRKYDPEGVLDCWHCVGSKGPADGRFSCMI</sequence>
<dbReference type="Gene3D" id="3.30.465.10">
    <property type="match status" value="2"/>
</dbReference>
<dbReference type="OrthoDB" id="9983560at2759"/>